<evidence type="ECO:0000256" key="1">
    <source>
        <dbReference type="SAM" id="MobiDB-lite"/>
    </source>
</evidence>
<protein>
    <submittedName>
        <fullName evidence="2">Uncharacterized protein</fullName>
    </submittedName>
</protein>
<gene>
    <name evidence="2" type="ORF">GCM10011575_26860</name>
</gene>
<evidence type="ECO:0000313" key="2">
    <source>
        <dbReference type="EMBL" id="GGL67004.1"/>
    </source>
</evidence>
<organism evidence="2 3">
    <name type="scientific">Microlunatus endophyticus</name>
    <dbReference type="NCBI Taxonomy" id="1716077"/>
    <lineage>
        <taxon>Bacteria</taxon>
        <taxon>Bacillati</taxon>
        <taxon>Actinomycetota</taxon>
        <taxon>Actinomycetes</taxon>
        <taxon>Propionibacteriales</taxon>
        <taxon>Propionibacteriaceae</taxon>
        <taxon>Microlunatus</taxon>
    </lineage>
</organism>
<dbReference type="EMBL" id="BMMZ01000006">
    <property type="protein sequence ID" value="GGL67004.1"/>
    <property type="molecule type" value="Genomic_DNA"/>
</dbReference>
<feature type="region of interest" description="Disordered" evidence="1">
    <location>
        <begin position="1"/>
        <end position="22"/>
    </location>
</feature>
<name>A0A917SBX5_9ACTN</name>
<evidence type="ECO:0000313" key="3">
    <source>
        <dbReference type="Proteomes" id="UP000613840"/>
    </source>
</evidence>
<keyword evidence="3" id="KW-1185">Reference proteome</keyword>
<comment type="caution">
    <text evidence="2">The sequence shown here is derived from an EMBL/GenBank/DDBJ whole genome shotgun (WGS) entry which is preliminary data.</text>
</comment>
<sequence>MAAFESLSGGCRGQERGTAEDEDAHSVIISGFGWDCQWLCREQTCRQRPGWTVHGGRVTAAVAPTAKIHRASTMSGARGTLGWE</sequence>
<dbReference type="Proteomes" id="UP000613840">
    <property type="component" value="Unassembled WGS sequence"/>
</dbReference>
<accession>A0A917SBX5</accession>
<dbReference type="AlphaFoldDB" id="A0A917SBX5"/>
<proteinExistence type="predicted"/>
<reference evidence="2" key="1">
    <citation type="journal article" date="2014" name="Int. J. Syst. Evol. Microbiol.">
        <title>Complete genome sequence of Corynebacterium casei LMG S-19264T (=DSM 44701T), isolated from a smear-ripened cheese.</title>
        <authorList>
            <consortium name="US DOE Joint Genome Institute (JGI-PGF)"/>
            <person name="Walter F."/>
            <person name="Albersmeier A."/>
            <person name="Kalinowski J."/>
            <person name="Ruckert C."/>
        </authorList>
    </citation>
    <scope>NUCLEOTIDE SEQUENCE</scope>
    <source>
        <strain evidence="2">CGMCC 4.7306</strain>
    </source>
</reference>
<reference evidence="2" key="2">
    <citation type="submission" date="2020-09" db="EMBL/GenBank/DDBJ databases">
        <authorList>
            <person name="Sun Q."/>
            <person name="Zhou Y."/>
        </authorList>
    </citation>
    <scope>NUCLEOTIDE SEQUENCE</scope>
    <source>
        <strain evidence="2">CGMCC 4.7306</strain>
    </source>
</reference>